<keyword evidence="2" id="KW-1185">Reference proteome</keyword>
<organism evidence="1 2">
    <name type="scientific">Chitinophaga hostae</name>
    <dbReference type="NCBI Taxonomy" id="2831022"/>
    <lineage>
        <taxon>Bacteria</taxon>
        <taxon>Pseudomonadati</taxon>
        <taxon>Bacteroidota</taxon>
        <taxon>Chitinophagia</taxon>
        <taxon>Chitinophagales</taxon>
        <taxon>Chitinophagaceae</taxon>
        <taxon>Chitinophaga</taxon>
    </lineage>
</organism>
<accession>A0ABS5IZ84</accession>
<dbReference type="InterPro" id="IPR036866">
    <property type="entry name" value="RibonucZ/Hydroxyglut_hydro"/>
</dbReference>
<proteinExistence type="predicted"/>
<gene>
    <name evidence="1" type="ORF">KE626_13215</name>
</gene>
<dbReference type="Gene3D" id="3.60.15.10">
    <property type="entry name" value="Ribonuclease Z/Hydroxyacylglutathione hydrolase-like"/>
    <property type="match status" value="1"/>
</dbReference>
<reference evidence="1 2" key="1">
    <citation type="submission" date="2021-04" db="EMBL/GenBank/DDBJ databases">
        <title>Chitinophaga sp. nov., isolated from the rhizosphere soil.</title>
        <authorList>
            <person name="He S."/>
        </authorList>
    </citation>
    <scope>NUCLEOTIDE SEQUENCE [LARGE SCALE GENOMIC DNA]</scope>
    <source>
        <strain evidence="1 2">2R12</strain>
    </source>
</reference>
<sequence>MEIHHINVENGDATMILIHDTAANTFPASVLIDAGMSNSLAFLSPYFKNCFGDSMPVAHFKYMILTHHHTDHYNGFKSLGDSTFIQVDTIIDVGGYKLDSAYPAIAPPDSIGTALERGGGGKIFKKVYLKALEKAYGKGLLKSRSNVITSFPRDIGKIITIGTVNSIPVTLTCVAAAGYTYTGIRDSLTHDSSKQNSPNDYSLGFVLRYGEFRYFTSGDLGGYNGSNFIDQETTLAGGLDTLLHQLSYSFDSTATRDSITGHICAFKVSHHGSDHSSNPVFMKIRPAVAIVSAGNQVKWALPNPAFQQRLDSTWKPLSSRADSTRPFGVSDRGLYITNLYNFPKKRGTERDSCLKYAVQLFAGRTDTQLQYGNDYDTAGMATGAMTGSSKDPRCKDSYILTVEPRDITKQSTFYLYMTNYWKGVIMRLLGAYECHRNERD</sequence>
<protein>
    <recommendedName>
        <fullName evidence="3">Metallo-beta-lactamase domain-containing protein</fullName>
    </recommendedName>
</protein>
<evidence type="ECO:0000313" key="2">
    <source>
        <dbReference type="Proteomes" id="UP000676386"/>
    </source>
</evidence>
<evidence type="ECO:0000313" key="1">
    <source>
        <dbReference type="EMBL" id="MBS0028271.1"/>
    </source>
</evidence>
<dbReference type="PANTHER" id="PTHR30619:SF1">
    <property type="entry name" value="RECOMBINATION PROTEIN 2"/>
    <property type="match status" value="1"/>
</dbReference>
<dbReference type="InterPro" id="IPR052159">
    <property type="entry name" value="Competence_DNA_uptake"/>
</dbReference>
<evidence type="ECO:0008006" key="3">
    <source>
        <dbReference type="Google" id="ProtNLM"/>
    </source>
</evidence>
<dbReference type="SUPFAM" id="SSF56281">
    <property type="entry name" value="Metallo-hydrolase/oxidoreductase"/>
    <property type="match status" value="1"/>
</dbReference>
<dbReference type="EMBL" id="JAGTXB010000005">
    <property type="protein sequence ID" value="MBS0028271.1"/>
    <property type="molecule type" value="Genomic_DNA"/>
</dbReference>
<dbReference type="Proteomes" id="UP000676386">
    <property type="component" value="Unassembled WGS sequence"/>
</dbReference>
<dbReference type="PANTHER" id="PTHR30619">
    <property type="entry name" value="DNA INTERNALIZATION/COMPETENCE PROTEIN COMEC/REC2"/>
    <property type="match status" value="1"/>
</dbReference>
<dbReference type="RefSeq" id="WP_211973374.1">
    <property type="nucleotide sequence ID" value="NZ_CBFHAM010000007.1"/>
</dbReference>
<name>A0ABS5IZ84_9BACT</name>
<comment type="caution">
    <text evidence="1">The sequence shown here is derived from an EMBL/GenBank/DDBJ whole genome shotgun (WGS) entry which is preliminary data.</text>
</comment>